<feature type="active site" evidence="4">
    <location>
        <position position="102"/>
    </location>
</feature>
<dbReference type="Pfam" id="PF00817">
    <property type="entry name" value="IMS"/>
    <property type="match status" value="1"/>
</dbReference>
<keyword evidence="4" id="KW-0963">Cytoplasm</keyword>
<comment type="function">
    <text evidence="2 4">Poorly processive, error-prone DNA polymerase involved in untargeted mutagenesis. Copies undamaged DNA at stalled replication forks, which arise in vivo from mismatched or misaligned primer ends. These misaligned primers can be extended by PolIV. Exhibits no 3'-5' exonuclease (proofreading) activity. May be involved in translesional synthesis, in conjunction with the beta clamp from PolIII.</text>
</comment>
<dbReference type="EMBL" id="VSFF01000018">
    <property type="protein sequence ID" value="TYC08009.1"/>
    <property type="molecule type" value="Genomic_DNA"/>
</dbReference>
<keyword evidence="7" id="KW-1185">Reference proteome</keyword>
<dbReference type="Proteomes" id="UP000322634">
    <property type="component" value="Unassembled WGS sequence"/>
</dbReference>
<keyword evidence="4" id="KW-0239">DNA-directed DNA polymerase</keyword>
<dbReference type="InterPro" id="IPR001126">
    <property type="entry name" value="UmuC"/>
</dbReference>
<dbReference type="CDD" id="cd03586">
    <property type="entry name" value="PolY_Pol_IV_kappa"/>
    <property type="match status" value="1"/>
</dbReference>
<dbReference type="InterPro" id="IPR022880">
    <property type="entry name" value="DNApol_IV"/>
</dbReference>
<comment type="caution">
    <text evidence="6">The sequence shown here is derived from an EMBL/GenBank/DDBJ whole genome shotgun (WGS) entry which is preliminary data.</text>
</comment>
<comment type="similarity">
    <text evidence="1 4">Belongs to the DNA polymerase type-Y family.</text>
</comment>
<feature type="site" description="Substrate discrimination" evidence="4">
    <location>
        <position position="16"/>
    </location>
</feature>
<dbReference type="GO" id="GO:0006261">
    <property type="term" value="P:DNA-templated DNA replication"/>
    <property type="evidence" value="ECO:0007669"/>
    <property type="project" value="UniProtKB-UniRule"/>
</dbReference>
<sequence length="391" mass="41561">MFVSASILHADLDAFYAAVEQRDDPALRGRPVIVGGGVVLAASYEAKAHGVRTAMSGGQARRLCPRAVVVRPRMDAYAAASKAVFAVFRATTPLVEGLSIDEAFLDVDGLRRPPAAIAARLRREVAEEVGLPITVGVARTKFLAKVASGVAKPDGLLVVPPDAELDFLRPLPVRRLWGVGEATAAKLARYGVATVGDVADMPEAALAALLGPGAGRHLHALARNRDPRPVRTGVRRRSMGAQRALGRRRRSPEELDAMLVGLADRLGGRLRKARRVCRTVTLRLRFDDFARATRSLTLAQATADTPLLLHAARGLLAAAAPLIEERGLTLIGLSLGNLHDARAVQLALPFDRAMAVDDAVDGVRGRFGQAAITRAVLLGRDPGVQVPLLPD</sequence>
<evidence type="ECO:0000256" key="1">
    <source>
        <dbReference type="ARBA" id="ARBA00010945"/>
    </source>
</evidence>
<protein>
    <recommendedName>
        <fullName evidence="4">DNA polymerase IV</fullName>
        <shortName evidence="4">Pol IV</shortName>
        <ecNumber evidence="4">2.7.7.7</ecNumber>
    </recommendedName>
</protein>
<dbReference type="Pfam" id="PF11799">
    <property type="entry name" value="IMS_C"/>
    <property type="match status" value="1"/>
</dbReference>
<comment type="cofactor">
    <cofactor evidence="4">
        <name>Mg(2+)</name>
        <dbReference type="ChEBI" id="CHEBI:18420"/>
    </cofactor>
    <text evidence="4">Binds 2 magnesium ions per subunit.</text>
</comment>
<comment type="subunit">
    <text evidence="4">Monomer.</text>
</comment>
<dbReference type="Gene3D" id="1.10.150.20">
    <property type="entry name" value="5' to 3' exonuclease, C-terminal subdomain"/>
    <property type="match status" value="1"/>
</dbReference>
<evidence type="ECO:0000313" key="6">
    <source>
        <dbReference type="EMBL" id="TYC08009.1"/>
    </source>
</evidence>
<dbReference type="GO" id="GO:0005829">
    <property type="term" value="C:cytosol"/>
    <property type="evidence" value="ECO:0007669"/>
    <property type="project" value="TreeGrafter"/>
</dbReference>
<dbReference type="GO" id="GO:0003684">
    <property type="term" value="F:damaged DNA binding"/>
    <property type="evidence" value="ECO:0007669"/>
    <property type="project" value="InterPro"/>
</dbReference>
<dbReference type="OrthoDB" id="9808813at2"/>
<evidence type="ECO:0000256" key="4">
    <source>
        <dbReference type="HAMAP-Rule" id="MF_01113"/>
    </source>
</evidence>
<evidence type="ECO:0000256" key="3">
    <source>
        <dbReference type="ARBA" id="ARBA00049244"/>
    </source>
</evidence>
<dbReference type="EC" id="2.7.7.7" evidence="4"/>
<keyword evidence="4" id="KW-0234">DNA repair</keyword>
<dbReference type="SUPFAM" id="SSF56672">
    <property type="entry name" value="DNA/RNA polymerases"/>
    <property type="match status" value="1"/>
</dbReference>
<dbReference type="SUPFAM" id="SSF100879">
    <property type="entry name" value="Lesion bypass DNA polymerase (Y-family), little finger domain"/>
    <property type="match status" value="1"/>
</dbReference>
<evidence type="ECO:0000259" key="5">
    <source>
        <dbReference type="PROSITE" id="PS50173"/>
    </source>
</evidence>
<feature type="domain" description="UmuC" evidence="5">
    <location>
        <begin position="7"/>
        <end position="180"/>
    </location>
</feature>
<dbReference type="InterPro" id="IPR017961">
    <property type="entry name" value="DNA_pol_Y-fam_little_finger"/>
</dbReference>
<evidence type="ECO:0000256" key="2">
    <source>
        <dbReference type="ARBA" id="ARBA00025589"/>
    </source>
</evidence>
<dbReference type="AlphaFoldDB" id="A0A5D0TT40"/>
<dbReference type="Gene3D" id="3.30.70.270">
    <property type="match status" value="1"/>
</dbReference>
<keyword evidence="4" id="KW-0227">DNA damage</keyword>
<dbReference type="InterPro" id="IPR036775">
    <property type="entry name" value="DNA_pol_Y-fam_lit_finger_sf"/>
</dbReference>
<dbReference type="Pfam" id="PF11798">
    <property type="entry name" value="IMS_HHH"/>
    <property type="match status" value="1"/>
</dbReference>
<dbReference type="PANTHER" id="PTHR11076:SF33">
    <property type="entry name" value="DNA POLYMERASE KAPPA"/>
    <property type="match status" value="1"/>
</dbReference>
<name>A0A5D0TT40_9ACTN</name>
<feature type="binding site" evidence="4">
    <location>
        <position position="101"/>
    </location>
    <ligand>
        <name>Mg(2+)</name>
        <dbReference type="ChEBI" id="CHEBI:18420"/>
    </ligand>
</feature>
<dbReference type="InterPro" id="IPR043128">
    <property type="entry name" value="Rev_trsase/Diguanyl_cyclase"/>
</dbReference>
<keyword evidence="4 6" id="KW-0548">Nucleotidyltransferase</keyword>
<dbReference type="PANTHER" id="PTHR11076">
    <property type="entry name" value="DNA REPAIR POLYMERASE UMUC / TRANSFERASE FAMILY MEMBER"/>
    <property type="match status" value="1"/>
</dbReference>
<dbReference type="GO" id="GO:0003887">
    <property type="term" value="F:DNA-directed DNA polymerase activity"/>
    <property type="evidence" value="ECO:0007669"/>
    <property type="project" value="UniProtKB-UniRule"/>
</dbReference>
<dbReference type="GO" id="GO:0009432">
    <property type="term" value="P:SOS response"/>
    <property type="evidence" value="ECO:0007669"/>
    <property type="project" value="TreeGrafter"/>
</dbReference>
<keyword evidence="4" id="KW-0460">Magnesium</keyword>
<keyword evidence="4" id="KW-0235">DNA replication</keyword>
<accession>A0A5D0TT40</accession>
<dbReference type="InterPro" id="IPR024728">
    <property type="entry name" value="PolY_HhH_motif"/>
</dbReference>
<gene>
    <name evidence="4 6" type="primary">dinB</name>
    <name evidence="6" type="ORF">FXF65_39730</name>
</gene>
<comment type="catalytic activity">
    <reaction evidence="3 4">
        <text>DNA(n) + a 2'-deoxyribonucleoside 5'-triphosphate = DNA(n+1) + diphosphate</text>
        <dbReference type="Rhea" id="RHEA:22508"/>
        <dbReference type="Rhea" id="RHEA-COMP:17339"/>
        <dbReference type="Rhea" id="RHEA-COMP:17340"/>
        <dbReference type="ChEBI" id="CHEBI:33019"/>
        <dbReference type="ChEBI" id="CHEBI:61560"/>
        <dbReference type="ChEBI" id="CHEBI:173112"/>
        <dbReference type="EC" id="2.7.7.7"/>
    </reaction>
</comment>
<proteinExistence type="inferred from homology"/>
<keyword evidence="4" id="KW-0479">Metal-binding</keyword>
<dbReference type="GO" id="GO:0006281">
    <property type="term" value="P:DNA repair"/>
    <property type="evidence" value="ECO:0007669"/>
    <property type="project" value="UniProtKB-UniRule"/>
</dbReference>
<comment type="subcellular location">
    <subcellularLocation>
        <location evidence="4">Cytoplasm</location>
    </subcellularLocation>
</comment>
<organism evidence="6 7">
    <name type="scientific">Actinomadura syzygii</name>
    <dbReference type="NCBI Taxonomy" id="1427538"/>
    <lineage>
        <taxon>Bacteria</taxon>
        <taxon>Bacillati</taxon>
        <taxon>Actinomycetota</taxon>
        <taxon>Actinomycetes</taxon>
        <taxon>Streptosporangiales</taxon>
        <taxon>Thermomonosporaceae</taxon>
        <taxon>Actinomadura</taxon>
    </lineage>
</organism>
<keyword evidence="4" id="KW-0515">Mutator protein</keyword>
<dbReference type="PROSITE" id="PS50173">
    <property type="entry name" value="UMUC"/>
    <property type="match status" value="1"/>
</dbReference>
<dbReference type="InterPro" id="IPR050116">
    <property type="entry name" value="DNA_polymerase-Y"/>
</dbReference>
<dbReference type="GO" id="GO:0042276">
    <property type="term" value="P:error-prone translesion synthesis"/>
    <property type="evidence" value="ECO:0007669"/>
    <property type="project" value="TreeGrafter"/>
</dbReference>
<keyword evidence="4" id="KW-0238">DNA-binding</keyword>
<dbReference type="Gene3D" id="3.40.1170.60">
    <property type="match status" value="1"/>
</dbReference>
<dbReference type="HAMAP" id="MF_01113">
    <property type="entry name" value="DNApol_IV"/>
    <property type="match status" value="1"/>
</dbReference>
<dbReference type="NCBIfam" id="NF003015">
    <property type="entry name" value="PRK03858.1"/>
    <property type="match status" value="1"/>
</dbReference>
<dbReference type="GO" id="GO:0000287">
    <property type="term" value="F:magnesium ion binding"/>
    <property type="evidence" value="ECO:0007669"/>
    <property type="project" value="UniProtKB-UniRule"/>
</dbReference>
<reference evidence="6 7" key="1">
    <citation type="submission" date="2019-08" db="EMBL/GenBank/DDBJ databases">
        <title>Actinomadura sp. nov. CYP1-5 isolated from mountain soil.</title>
        <authorList>
            <person name="Songsumanus A."/>
            <person name="Kuncharoen N."/>
            <person name="Kudo T."/>
            <person name="Yuki M."/>
            <person name="Igarashi Y."/>
            <person name="Tanasupawat S."/>
        </authorList>
    </citation>
    <scope>NUCLEOTIDE SEQUENCE [LARGE SCALE GENOMIC DNA]</scope>
    <source>
        <strain evidence="6 7">GKU157</strain>
    </source>
</reference>
<keyword evidence="4 6" id="KW-0808">Transferase</keyword>
<feature type="binding site" evidence="4">
    <location>
        <position position="11"/>
    </location>
    <ligand>
        <name>Mg(2+)</name>
        <dbReference type="ChEBI" id="CHEBI:18420"/>
    </ligand>
</feature>
<dbReference type="Gene3D" id="3.30.1490.100">
    <property type="entry name" value="DNA polymerase, Y-family, little finger domain"/>
    <property type="match status" value="1"/>
</dbReference>
<evidence type="ECO:0000313" key="7">
    <source>
        <dbReference type="Proteomes" id="UP000322634"/>
    </source>
</evidence>
<dbReference type="NCBIfam" id="NF002677">
    <property type="entry name" value="PRK02406.1"/>
    <property type="match status" value="1"/>
</dbReference>
<dbReference type="InterPro" id="IPR043502">
    <property type="entry name" value="DNA/RNA_pol_sf"/>
</dbReference>